<evidence type="ECO:0008006" key="3">
    <source>
        <dbReference type="Google" id="ProtNLM"/>
    </source>
</evidence>
<proteinExistence type="predicted"/>
<gene>
    <name evidence="1" type="ORF">FYJ85_10995</name>
</gene>
<dbReference type="Proteomes" id="UP000435649">
    <property type="component" value="Unassembled WGS sequence"/>
</dbReference>
<accession>A0A844G3T9</accession>
<reference evidence="1 2" key="1">
    <citation type="submission" date="2019-08" db="EMBL/GenBank/DDBJ databases">
        <title>In-depth cultivation of the pig gut microbiome towards novel bacterial diversity and tailored functional studies.</title>
        <authorList>
            <person name="Wylensek D."/>
            <person name="Hitch T.C.A."/>
            <person name="Clavel T."/>
        </authorList>
    </citation>
    <scope>NUCLEOTIDE SEQUENCE [LARGE SCALE GENOMIC DNA]</scope>
    <source>
        <strain evidence="1 2">BBE-744-WT-12</strain>
    </source>
</reference>
<dbReference type="InterPro" id="IPR007351">
    <property type="entry name" value="YjbR"/>
</dbReference>
<dbReference type="Gene3D" id="3.90.1150.30">
    <property type="match status" value="1"/>
</dbReference>
<dbReference type="PANTHER" id="PTHR35145:SF1">
    <property type="entry name" value="CYTOPLASMIC PROTEIN"/>
    <property type="match status" value="1"/>
</dbReference>
<organism evidence="1 2">
    <name type="scientific">Victivallis lenta</name>
    <dbReference type="NCBI Taxonomy" id="2606640"/>
    <lineage>
        <taxon>Bacteria</taxon>
        <taxon>Pseudomonadati</taxon>
        <taxon>Lentisphaerota</taxon>
        <taxon>Lentisphaeria</taxon>
        <taxon>Victivallales</taxon>
        <taxon>Victivallaceae</taxon>
        <taxon>Victivallis</taxon>
    </lineage>
</organism>
<comment type="caution">
    <text evidence="1">The sequence shown here is derived from an EMBL/GenBank/DDBJ whole genome shotgun (WGS) entry which is preliminary data.</text>
</comment>
<evidence type="ECO:0000313" key="2">
    <source>
        <dbReference type="Proteomes" id="UP000435649"/>
    </source>
</evidence>
<dbReference type="RefSeq" id="WP_154418520.1">
    <property type="nucleotide sequence ID" value="NZ_VUNS01000011.1"/>
</dbReference>
<name>A0A844G3T9_9BACT</name>
<protein>
    <recommendedName>
        <fullName evidence="3">MmcQ family protein</fullName>
    </recommendedName>
</protein>
<keyword evidence="2" id="KW-1185">Reference proteome</keyword>
<dbReference type="EMBL" id="VUNS01000011">
    <property type="protein sequence ID" value="MST97565.1"/>
    <property type="molecule type" value="Genomic_DNA"/>
</dbReference>
<dbReference type="AlphaFoldDB" id="A0A844G3T9"/>
<dbReference type="PANTHER" id="PTHR35145">
    <property type="entry name" value="CYTOPLASMIC PROTEIN-RELATED"/>
    <property type="match status" value="1"/>
</dbReference>
<dbReference type="SUPFAM" id="SSF142906">
    <property type="entry name" value="YjbR-like"/>
    <property type="match status" value="1"/>
</dbReference>
<sequence>MSYTEYHDTLSKFVRLRVRPSTLPAFGFHSEDGFGWLYTVPIDGTPLECHVSISAKGVVSERVLDSESGDEYTLYRVANANGRFVGLVRKAVTSLLKRLAASCFERNVFIQNQSRELLETVRSQWGEELEFLWEDSPESAVLRRADTGKWYAVMMRLPKRKFGLADDSISEFILLRIPNEKRDTTLADRRFLSAFHMNKRTWFAIQLDGHMKITEILHLVECSRDQAVKK</sequence>
<evidence type="ECO:0000313" key="1">
    <source>
        <dbReference type="EMBL" id="MST97565.1"/>
    </source>
</evidence>
<dbReference type="InterPro" id="IPR038056">
    <property type="entry name" value="YjbR-like_sf"/>
</dbReference>